<reference evidence="2 3" key="1">
    <citation type="submission" date="2019-10" db="EMBL/GenBank/DDBJ databases">
        <title>Comparative genomics of sulfur disproportionating microorganisms.</title>
        <authorList>
            <person name="Ward L.M."/>
            <person name="Bertran E."/>
            <person name="Johnston D."/>
        </authorList>
    </citation>
    <scope>NUCLEOTIDE SEQUENCE [LARGE SCALE GENOMIC DNA]</scope>
    <source>
        <strain evidence="2 3">DSM 14055</strain>
    </source>
</reference>
<dbReference type="Proteomes" id="UP000441717">
    <property type="component" value="Unassembled WGS sequence"/>
</dbReference>
<dbReference type="Pfam" id="PF00753">
    <property type="entry name" value="Lactamase_B"/>
    <property type="match status" value="1"/>
</dbReference>
<dbReference type="SMART" id="SM00849">
    <property type="entry name" value="Lactamase_B"/>
    <property type="match status" value="1"/>
</dbReference>
<dbReference type="InterPro" id="IPR036866">
    <property type="entry name" value="RibonucZ/Hydroxyglut_hydro"/>
</dbReference>
<dbReference type="AlphaFoldDB" id="A0A6N7ISC8"/>
<dbReference type="PANTHER" id="PTHR42951:SF17">
    <property type="entry name" value="METALLO-BETA-LACTAMASE DOMAIN-CONTAINING PROTEIN"/>
    <property type="match status" value="1"/>
</dbReference>
<dbReference type="InterPro" id="IPR050855">
    <property type="entry name" value="NDM-1-like"/>
</dbReference>
<dbReference type="EMBL" id="WHYR01000034">
    <property type="protein sequence ID" value="MQL52960.1"/>
    <property type="molecule type" value="Genomic_DNA"/>
</dbReference>
<proteinExistence type="predicted"/>
<sequence>MDKSFPFELAAGLYVLGNRHFFSFLVTGETHALIEMGVSATAPLVAGQLAALGIDPQKVAYLVVPHAHFDHLGGLPYHRSLFSRAQVVCSDRARETMAKPRVLEQFFREDAATSAWLEEAGKGRHTFSWLPGSVLEAGMVVGEGDLLALGRNSTLQFIAAPGHSPCSLAVYLPERETLLVSDSLGFFLGPEDNFPLFFYDYDAYLETVCRLGRVGAATVAAAHEFIFTGDDAAGCFKVAEETARKFCRHVRTFQGSGEELAAALYDRYYRGGLQVYSPQNIKTCVELLVRRAQGARQGADR</sequence>
<dbReference type="OrthoDB" id="9802248at2"/>
<evidence type="ECO:0000313" key="3">
    <source>
        <dbReference type="Proteomes" id="UP000441717"/>
    </source>
</evidence>
<protein>
    <submittedName>
        <fullName evidence="2">MBL fold metallo-hydrolase</fullName>
    </submittedName>
</protein>
<keyword evidence="3" id="KW-1185">Reference proteome</keyword>
<dbReference type="InterPro" id="IPR001279">
    <property type="entry name" value="Metallo-B-lactamas"/>
</dbReference>
<comment type="caution">
    <text evidence="2">The sequence shown here is derived from an EMBL/GenBank/DDBJ whole genome shotgun (WGS) entry which is preliminary data.</text>
</comment>
<evidence type="ECO:0000259" key="1">
    <source>
        <dbReference type="SMART" id="SM00849"/>
    </source>
</evidence>
<organism evidence="2 3">
    <name type="scientific">Desulfofundulus thermobenzoicus</name>
    <dbReference type="NCBI Taxonomy" id="29376"/>
    <lineage>
        <taxon>Bacteria</taxon>
        <taxon>Bacillati</taxon>
        <taxon>Bacillota</taxon>
        <taxon>Clostridia</taxon>
        <taxon>Eubacteriales</taxon>
        <taxon>Peptococcaceae</taxon>
        <taxon>Desulfofundulus</taxon>
    </lineage>
</organism>
<gene>
    <name evidence="2" type="ORF">GFC01_11950</name>
</gene>
<dbReference type="SUPFAM" id="SSF56281">
    <property type="entry name" value="Metallo-hydrolase/oxidoreductase"/>
    <property type="match status" value="1"/>
</dbReference>
<dbReference type="PANTHER" id="PTHR42951">
    <property type="entry name" value="METALLO-BETA-LACTAMASE DOMAIN-CONTAINING"/>
    <property type="match status" value="1"/>
</dbReference>
<dbReference type="GO" id="GO:0016787">
    <property type="term" value="F:hydrolase activity"/>
    <property type="evidence" value="ECO:0007669"/>
    <property type="project" value="UniProtKB-KW"/>
</dbReference>
<accession>A0A6N7ISC8</accession>
<dbReference type="Gene3D" id="3.60.15.10">
    <property type="entry name" value="Ribonuclease Z/Hydroxyacylglutathione hydrolase-like"/>
    <property type="match status" value="1"/>
</dbReference>
<keyword evidence="2" id="KW-0378">Hydrolase</keyword>
<name>A0A6N7ISC8_9FIRM</name>
<dbReference type="RefSeq" id="WP_152947386.1">
    <property type="nucleotide sequence ID" value="NZ_WHYR01000034.1"/>
</dbReference>
<evidence type="ECO:0000313" key="2">
    <source>
        <dbReference type="EMBL" id="MQL52960.1"/>
    </source>
</evidence>
<feature type="domain" description="Metallo-beta-lactamase" evidence="1">
    <location>
        <begin position="19"/>
        <end position="223"/>
    </location>
</feature>